<dbReference type="Proteomes" id="UP000029738">
    <property type="component" value="Unassembled WGS sequence"/>
</dbReference>
<evidence type="ECO:0000313" key="1">
    <source>
        <dbReference type="EMBL" id="KAF3890129.1"/>
    </source>
</evidence>
<name>A0A0C1N6D9_9CYAN</name>
<dbReference type="AlphaFoldDB" id="A0A0C1N6D9"/>
<dbReference type="STRING" id="1479485.DA73_0234945"/>
<evidence type="ECO:0000313" key="2">
    <source>
        <dbReference type="EMBL" id="KIE08016.1"/>
    </source>
</evidence>
<gene>
    <name evidence="2" type="ORF">DA73_0234945</name>
    <name evidence="1" type="ORF">DA73_0400035230</name>
</gene>
<dbReference type="EMBL" id="JHEG02000059">
    <property type="protein sequence ID" value="KIE08016.1"/>
    <property type="molecule type" value="Genomic_DNA"/>
</dbReference>
<reference evidence="2" key="1">
    <citation type="journal article" date="2015" name="Genome Announc.">
        <title>Draft Genome Sequence of Tolypothrix boutellei Strain VB521301.</title>
        <authorList>
            <person name="Chandrababunaidu M.M."/>
            <person name="Singh D."/>
            <person name="Sen D."/>
            <person name="Bhan S."/>
            <person name="Das S."/>
            <person name="Gupta A."/>
            <person name="Adhikary S.P."/>
            <person name="Tripathy S."/>
        </authorList>
    </citation>
    <scope>NUCLEOTIDE SEQUENCE</scope>
    <source>
        <strain evidence="2">VB521301</strain>
    </source>
</reference>
<comment type="caution">
    <text evidence="2">The sequence shown here is derived from an EMBL/GenBank/DDBJ whole genome shotgun (WGS) entry which is preliminary data.</text>
</comment>
<organism evidence="2">
    <name type="scientific">Tolypothrix bouteillei VB521301</name>
    <dbReference type="NCBI Taxonomy" id="1479485"/>
    <lineage>
        <taxon>Bacteria</taxon>
        <taxon>Bacillati</taxon>
        <taxon>Cyanobacteriota</taxon>
        <taxon>Cyanophyceae</taxon>
        <taxon>Nostocales</taxon>
        <taxon>Tolypothrichaceae</taxon>
        <taxon>Tolypothrix</taxon>
    </lineage>
</organism>
<dbReference type="OrthoDB" id="463225at2"/>
<protein>
    <submittedName>
        <fullName evidence="2">Uncharacterized protein</fullName>
    </submittedName>
</protein>
<dbReference type="EMBL" id="JHEG04000001">
    <property type="protein sequence ID" value="KAF3890129.1"/>
    <property type="molecule type" value="Genomic_DNA"/>
</dbReference>
<evidence type="ECO:0000313" key="3">
    <source>
        <dbReference type="Proteomes" id="UP000029738"/>
    </source>
</evidence>
<dbReference type="RefSeq" id="WP_038092790.1">
    <property type="nucleotide sequence ID" value="NZ_JHEG04000001.1"/>
</dbReference>
<accession>A0A0C1N6D9</accession>
<proteinExistence type="predicted"/>
<keyword evidence="3" id="KW-1185">Reference proteome</keyword>
<reference evidence="1" key="2">
    <citation type="submission" date="2019-11" db="EMBL/GenBank/DDBJ databases">
        <title>Improved Assembly of Tolypothrix boutellei genome.</title>
        <authorList>
            <person name="Sarangi A.N."/>
            <person name="Mukherjee M."/>
            <person name="Ghosh S."/>
            <person name="Singh D."/>
            <person name="Das A."/>
            <person name="Kant S."/>
            <person name="Prusty A."/>
            <person name="Tripathy S."/>
        </authorList>
    </citation>
    <scope>NUCLEOTIDE SEQUENCE</scope>
    <source>
        <strain evidence="1">VB521301</strain>
    </source>
</reference>
<sequence>MSIADLLSTLKKLSRADKLKVMQFLVQEMATEEEILSLQPGETYHVWSPYNSHEAAQKLATLLESDKQTSDA</sequence>